<sequence>MSVQRPHGDRTRPQFVRYLRSKTDLITLCELRPNVYEVQMRGGTHIATLVDYYLLSESDVLEICEADPDADAIVNTGPWNTYTPEARALAISRNVGLYNWREFMRAVHYAGDVFLAGGPRAGTGWGR</sequence>
<comment type="caution">
    <text evidence="1">The sequence shown here is derived from an EMBL/GenBank/DDBJ whole genome shotgun (WGS) entry which is preliminary data.</text>
</comment>
<organism evidence="1 2">
    <name type="scientific">Nakamurella endophytica</name>
    <dbReference type="NCBI Taxonomy" id="1748367"/>
    <lineage>
        <taxon>Bacteria</taxon>
        <taxon>Bacillati</taxon>
        <taxon>Actinomycetota</taxon>
        <taxon>Actinomycetes</taxon>
        <taxon>Nakamurellales</taxon>
        <taxon>Nakamurellaceae</taxon>
        <taxon>Nakamurella</taxon>
    </lineage>
</organism>
<dbReference type="AlphaFoldDB" id="A0A917TA85"/>
<evidence type="ECO:0000313" key="1">
    <source>
        <dbReference type="EMBL" id="GGM16233.1"/>
    </source>
</evidence>
<accession>A0A917TA85</accession>
<gene>
    <name evidence="1" type="ORF">GCM10011594_40320</name>
</gene>
<evidence type="ECO:0000313" key="2">
    <source>
        <dbReference type="Proteomes" id="UP000655208"/>
    </source>
</evidence>
<proteinExistence type="predicted"/>
<reference evidence="1" key="1">
    <citation type="journal article" date="2014" name="Int. J. Syst. Evol. Microbiol.">
        <title>Complete genome sequence of Corynebacterium casei LMG S-19264T (=DSM 44701T), isolated from a smear-ripened cheese.</title>
        <authorList>
            <consortium name="US DOE Joint Genome Institute (JGI-PGF)"/>
            <person name="Walter F."/>
            <person name="Albersmeier A."/>
            <person name="Kalinowski J."/>
            <person name="Ruckert C."/>
        </authorList>
    </citation>
    <scope>NUCLEOTIDE SEQUENCE</scope>
    <source>
        <strain evidence="1">CGMCC 4.7308</strain>
    </source>
</reference>
<keyword evidence="2" id="KW-1185">Reference proteome</keyword>
<reference evidence="1" key="2">
    <citation type="submission" date="2020-09" db="EMBL/GenBank/DDBJ databases">
        <authorList>
            <person name="Sun Q."/>
            <person name="Zhou Y."/>
        </authorList>
    </citation>
    <scope>NUCLEOTIDE SEQUENCE</scope>
    <source>
        <strain evidence="1">CGMCC 4.7308</strain>
    </source>
</reference>
<dbReference type="Proteomes" id="UP000655208">
    <property type="component" value="Unassembled WGS sequence"/>
</dbReference>
<dbReference type="RefSeq" id="WP_188944662.1">
    <property type="nucleotide sequence ID" value="NZ_BMNA01000015.1"/>
</dbReference>
<name>A0A917TA85_9ACTN</name>
<dbReference type="EMBL" id="BMNA01000015">
    <property type="protein sequence ID" value="GGM16233.1"/>
    <property type="molecule type" value="Genomic_DNA"/>
</dbReference>
<protein>
    <submittedName>
        <fullName evidence="1">Uncharacterized protein</fullName>
    </submittedName>
</protein>